<proteinExistence type="inferred from homology"/>
<accession>A0A2A6FUB3</accession>
<organism evidence="4 5">
    <name type="scientific">Candidatus Lumbricidiphila eiseniae</name>
    <dbReference type="NCBI Taxonomy" id="1969409"/>
    <lineage>
        <taxon>Bacteria</taxon>
        <taxon>Bacillati</taxon>
        <taxon>Actinomycetota</taxon>
        <taxon>Actinomycetes</taxon>
        <taxon>Micrococcales</taxon>
        <taxon>Microbacteriaceae</taxon>
        <taxon>Candidatus Lumbricidiphila</taxon>
    </lineage>
</organism>
<gene>
    <name evidence="4" type="ORF">B5766_00775</name>
</gene>
<dbReference type="PRINTS" id="PR00081">
    <property type="entry name" value="GDHRDH"/>
</dbReference>
<dbReference type="Pfam" id="PF13561">
    <property type="entry name" value="adh_short_C2"/>
    <property type="match status" value="1"/>
</dbReference>
<sequence>MTGPLSDKTALVTGSAAGIGLACARGFARAGANVIVWGRKNLQVAVDQLGEFGVNVTAVECDLADHANTTTTIKKIVEEHSIDILLNNAGIIRRAPAVDYSWDDWRDVLAVNLDAVFQITQTVGASMIARGQGGRIITLSSLLSFQGGVSVPAYTASKHAVSGLTKALANEWAQYGITVNAIAPGYIETANTEQLRADSDREKQIRARIPAARWGLPEDIVGPAVFLAGPDSAYINGHVLVVDGGWLAR</sequence>
<dbReference type="SMART" id="SM00822">
    <property type="entry name" value="PKS_KR"/>
    <property type="match status" value="1"/>
</dbReference>
<dbReference type="FunFam" id="3.40.50.720:FF:000084">
    <property type="entry name" value="Short-chain dehydrogenase reductase"/>
    <property type="match status" value="1"/>
</dbReference>
<dbReference type="AlphaFoldDB" id="A0A2A6FUB3"/>
<dbReference type="InterPro" id="IPR020904">
    <property type="entry name" value="Sc_DH/Rdtase_CS"/>
</dbReference>
<name>A0A2A6FUB3_9MICO</name>
<dbReference type="InterPro" id="IPR036291">
    <property type="entry name" value="NAD(P)-bd_dom_sf"/>
</dbReference>
<dbReference type="Gene3D" id="3.40.50.720">
    <property type="entry name" value="NAD(P)-binding Rossmann-like Domain"/>
    <property type="match status" value="1"/>
</dbReference>
<keyword evidence="2" id="KW-0560">Oxidoreductase</keyword>
<evidence type="ECO:0000313" key="4">
    <source>
        <dbReference type="EMBL" id="PDQ36452.1"/>
    </source>
</evidence>
<comment type="similarity">
    <text evidence="1">Belongs to the short-chain dehydrogenases/reductases (SDR) family.</text>
</comment>
<dbReference type="PANTHER" id="PTHR42760:SF5">
    <property type="entry name" value="2-DEHYDRO-3-DEOXY-D-GLUCONATE 5-DEHYDROGENASE"/>
    <property type="match status" value="1"/>
</dbReference>
<dbReference type="InterPro" id="IPR002347">
    <property type="entry name" value="SDR_fam"/>
</dbReference>
<protein>
    <submittedName>
        <fullName evidence="4">2-deoxy-D-gluconate 3-dehydrogenase</fullName>
    </submittedName>
</protein>
<dbReference type="Proteomes" id="UP000219994">
    <property type="component" value="Unassembled WGS sequence"/>
</dbReference>
<feature type="domain" description="Ketoreductase" evidence="3">
    <location>
        <begin position="8"/>
        <end position="208"/>
    </location>
</feature>
<dbReference type="PANTHER" id="PTHR42760">
    <property type="entry name" value="SHORT-CHAIN DEHYDROGENASES/REDUCTASES FAMILY MEMBER"/>
    <property type="match status" value="1"/>
</dbReference>
<dbReference type="PROSITE" id="PS00061">
    <property type="entry name" value="ADH_SHORT"/>
    <property type="match status" value="1"/>
</dbReference>
<dbReference type="SUPFAM" id="SSF51735">
    <property type="entry name" value="NAD(P)-binding Rossmann-fold domains"/>
    <property type="match status" value="1"/>
</dbReference>
<evidence type="ECO:0000256" key="2">
    <source>
        <dbReference type="ARBA" id="ARBA00023002"/>
    </source>
</evidence>
<evidence type="ECO:0000259" key="3">
    <source>
        <dbReference type="SMART" id="SM00822"/>
    </source>
</evidence>
<evidence type="ECO:0000256" key="1">
    <source>
        <dbReference type="ARBA" id="ARBA00006484"/>
    </source>
</evidence>
<dbReference type="GO" id="GO:0016616">
    <property type="term" value="F:oxidoreductase activity, acting on the CH-OH group of donors, NAD or NADP as acceptor"/>
    <property type="evidence" value="ECO:0007669"/>
    <property type="project" value="TreeGrafter"/>
</dbReference>
<dbReference type="PRINTS" id="PR00080">
    <property type="entry name" value="SDRFAMILY"/>
</dbReference>
<reference evidence="5" key="1">
    <citation type="submission" date="2017-03" db="EMBL/GenBank/DDBJ databases">
        <authorList>
            <person name="Lund M.B."/>
        </authorList>
    </citation>
    <scope>NUCLEOTIDE SEQUENCE [LARGE SCALE GENOMIC DNA]</scope>
</reference>
<dbReference type="EMBL" id="NAEP01000014">
    <property type="protein sequence ID" value="PDQ36452.1"/>
    <property type="molecule type" value="Genomic_DNA"/>
</dbReference>
<evidence type="ECO:0000313" key="5">
    <source>
        <dbReference type="Proteomes" id="UP000219994"/>
    </source>
</evidence>
<dbReference type="InterPro" id="IPR057326">
    <property type="entry name" value="KR_dom"/>
</dbReference>
<comment type="caution">
    <text evidence="4">The sequence shown here is derived from an EMBL/GenBank/DDBJ whole genome shotgun (WGS) entry which is preliminary data.</text>
</comment>